<dbReference type="InterPro" id="IPR000551">
    <property type="entry name" value="MerR-type_HTH_dom"/>
</dbReference>
<dbReference type="AlphaFoldDB" id="A0A7X2L334"/>
<accession>A0A7X2L334</accession>
<evidence type="ECO:0000256" key="1">
    <source>
        <dbReference type="ARBA" id="ARBA00023125"/>
    </source>
</evidence>
<dbReference type="GO" id="GO:0003700">
    <property type="term" value="F:DNA-binding transcription factor activity"/>
    <property type="evidence" value="ECO:0007669"/>
    <property type="project" value="InterPro"/>
</dbReference>
<dbReference type="PROSITE" id="PS50937">
    <property type="entry name" value="HTH_MERR_2"/>
    <property type="match status" value="1"/>
</dbReference>
<dbReference type="PROSITE" id="PS00552">
    <property type="entry name" value="HTH_MERR_1"/>
    <property type="match status" value="1"/>
</dbReference>
<dbReference type="InterPro" id="IPR009061">
    <property type="entry name" value="DNA-bd_dom_put_sf"/>
</dbReference>
<dbReference type="InterPro" id="IPR047057">
    <property type="entry name" value="MerR_fam"/>
</dbReference>
<keyword evidence="4" id="KW-1185">Reference proteome</keyword>
<dbReference type="SMART" id="SM00422">
    <property type="entry name" value="HTH_MERR"/>
    <property type="match status" value="1"/>
</dbReference>
<proteinExistence type="predicted"/>
<feature type="domain" description="HTH merR-type" evidence="2">
    <location>
        <begin position="7"/>
        <end position="76"/>
    </location>
</feature>
<gene>
    <name evidence="3" type="ORF">GJB61_18870</name>
</gene>
<dbReference type="SUPFAM" id="SSF46955">
    <property type="entry name" value="Putative DNA-binding domain"/>
    <property type="match status" value="1"/>
</dbReference>
<evidence type="ECO:0000259" key="2">
    <source>
        <dbReference type="PROSITE" id="PS50937"/>
    </source>
</evidence>
<reference evidence="3 4" key="1">
    <citation type="submission" date="2019-11" db="EMBL/GenBank/DDBJ databases">
        <title>Paenibacillus monticola sp. nov., a novel PGPR strain isolated from mountain sample in China.</title>
        <authorList>
            <person name="Zhao Q."/>
            <person name="Li H.-P."/>
            <person name="Zhang J.-L."/>
        </authorList>
    </citation>
    <scope>NUCLEOTIDE SEQUENCE [LARGE SCALE GENOMIC DNA]</scope>
    <source>
        <strain evidence="3 4">LC-T2</strain>
    </source>
</reference>
<dbReference type="PANTHER" id="PTHR30204:SF98">
    <property type="entry name" value="HTH-TYPE TRANSCRIPTIONAL REGULATOR ADHR"/>
    <property type="match status" value="1"/>
</dbReference>
<dbReference type="GO" id="GO:0003677">
    <property type="term" value="F:DNA binding"/>
    <property type="evidence" value="ECO:0007669"/>
    <property type="project" value="UniProtKB-KW"/>
</dbReference>
<dbReference type="PRINTS" id="PR00040">
    <property type="entry name" value="HTHMERR"/>
</dbReference>
<dbReference type="Gene3D" id="1.10.1660.10">
    <property type="match status" value="1"/>
</dbReference>
<protein>
    <submittedName>
        <fullName evidence="3">MerR family transcriptional regulator</fullName>
    </submittedName>
</protein>
<evidence type="ECO:0000313" key="4">
    <source>
        <dbReference type="Proteomes" id="UP000463051"/>
    </source>
</evidence>
<dbReference type="EMBL" id="WJXB01000007">
    <property type="protein sequence ID" value="MRN55044.1"/>
    <property type="molecule type" value="Genomic_DNA"/>
</dbReference>
<organism evidence="3 4">
    <name type="scientific">Paenibacillus monticola</name>
    <dbReference type="NCBI Taxonomy" id="2666075"/>
    <lineage>
        <taxon>Bacteria</taxon>
        <taxon>Bacillati</taxon>
        <taxon>Bacillota</taxon>
        <taxon>Bacilli</taxon>
        <taxon>Bacillales</taxon>
        <taxon>Paenibacillaceae</taxon>
        <taxon>Paenibacillus</taxon>
    </lineage>
</organism>
<dbReference type="PANTHER" id="PTHR30204">
    <property type="entry name" value="REDOX-CYCLING DRUG-SENSING TRANSCRIPTIONAL ACTIVATOR SOXR"/>
    <property type="match status" value="1"/>
</dbReference>
<comment type="caution">
    <text evidence="3">The sequence shown here is derived from an EMBL/GenBank/DDBJ whole genome shotgun (WGS) entry which is preliminary data.</text>
</comment>
<dbReference type="Proteomes" id="UP000463051">
    <property type="component" value="Unassembled WGS sequence"/>
</dbReference>
<name>A0A7X2L334_9BACL</name>
<dbReference type="Pfam" id="PF13411">
    <property type="entry name" value="MerR_1"/>
    <property type="match status" value="1"/>
</dbReference>
<evidence type="ECO:0000313" key="3">
    <source>
        <dbReference type="EMBL" id="MRN55044.1"/>
    </source>
</evidence>
<keyword evidence="1" id="KW-0238">DNA-binding</keyword>
<sequence>MERMEPTFSIAEISKSTGLSYDTIRYYEKIGLLPPVSRKENGQLEYEKSDLDRLIFITHLKKTNMPLKEIERYMTWASDQNYVSCYNVLYEHKLKIETQMRKYKRL</sequence>